<dbReference type="OrthoDB" id="2643649at2"/>
<reference evidence="2 3" key="1">
    <citation type="submission" date="2016-10" db="EMBL/GenBank/DDBJ databases">
        <authorList>
            <person name="de Groot N.N."/>
        </authorList>
    </citation>
    <scope>NUCLEOTIDE SEQUENCE [LARGE SCALE GENOMIC DNA]</scope>
    <source>
        <strain evidence="2 3">DSM 21771</strain>
    </source>
</reference>
<proteinExistence type="predicted"/>
<sequence length="71" mass="8057">MTRRDWWIASLLIAIGLHCLVMSGIISASADVPSYLQLLFQICFWMGIPLLVGVMIYIIISFISKRKGRKT</sequence>
<keyword evidence="3" id="KW-1185">Reference proteome</keyword>
<keyword evidence="1" id="KW-1133">Transmembrane helix</keyword>
<dbReference type="RefSeq" id="WP_090399477.1">
    <property type="nucleotide sequence ID" value="NZ_FNEN01000017.1"/>
</dbReference>
<dbReference type="AlphaFoldDB" id="A0A1G8RDR9"/>
<evidence type="ECO:0000313" key="2">
    <source>
        <dbReference type="EMBL" id="SDJ15204.1"/>
    </source>
</evidence>
<evidence type="ECO:0000256" key="1">
    <source>
        <dbReference type="SAM" id="Phobius"/>
    </source>
</evidence>
<evidence type="ECO:0000313" key="3">
    <source>
        <dbReference type="Proteomes" id="UP000198853"/>
    </source>
</evidence>
<accession>A0A1G8RDR9</accession>
<dbReference type="Proteomes" id="UP000198853">
    <property type="component" value="Unassembled WGS sequence"/>
</dbReference>
<dbReference type="EMBL" id="FNEN01000017">
    <property type="protein sequence ID" value="SDJ15204.1"/>
    <property type="molecule type" value="Genomic_DNA"/>
</dbReference>
<gene>
    <name evidence="2" type="ORF">SAMN04488123_11730</name>
</gene>
<feature type="transmembrane region" description="Helical" evidence="1">
    <location>
        <begin position="38"/>
        <end position="63"/>
    </location>
</feature>
<keyword evidence="1" id="KW-0472">Membrane</keyword>
<organism evidence="2 3">
    <name type="scientific">Natribacillus halophilus</name>
    <dbReference type="NCBI Taxonomy" id="549003"/>
    <lineage>
        <taxon>Bacteria</taxon>
        <taxon>Bacillati</taxon>
        <taxon>Bacillota</taxon>
        <taxon>Bacilli</taxon>
        <taxon>Bacillales</taxon>
        <taxon>Bacillaceae</taxon>
        <taxon>Natribacillus</taxon>
    </lineage>
</organism>
<protein>
    <submittedName>
        <fullName evidence="2">Uncharacterized protein</fullName>
    </submittedName>
</protein>
<name>A0A1G8RDR9_9BACI</name>
<keyword evidence="1" id="KW-0812">Transmembrane</keyword>